<organism evidence="2">
    <name type="scientific">Zygocactus virus X</name>
    <dbReference type="NCBI Taxonomy" id="253701"/>
    <lineage>
        <taxon>Viruses</taxon>
        <taxon>Riboviria</taxon>
        <taxon>Orthornavirae</taxon>
        <taxon>Kitrinoviricota</taxon>
        <taxon>Alsuviricetes</taxon>
        <taxon>Tymovirales</taxon>
        <taxon>Alphaflexiviridae</taxon>
        <taxon>Potexvirus</taxon>
        <taxon>Potexvirus eczygocacti</taxon>
    </lineage>
</organism>
<dbReference type="Pfam" id="PF01307">
    <property type="entry name" value="Plant_vir_prot"/>
    <property type="match status" value="1"/>
</dbReference>
<evidence type="ECO:0000256" key="1">
    <source>
        <dbReference type="SAM" id="Phobius"/>
    </source>
</evidence>
<feature type="transmembrane region" description="Helical" evidence="1">
    <location>
        <begin position="73"/>
        <end position="93"/>
    </location>
</feature>
<dbReference type="EMBL" id="KM288843">
    <property type="protein sequence ID" value="AKK31134.1"/>
    <property type="molecule type" value="Genomic_RNA"/>
</dbReference>
<keyword evidence="1" id="KW-0472">Membrane</keyword>
<reference evidence="2" key="1">
    <citation type="submission" date="2014-08" db="EMBL/GenBank/DDBJ databases">
        <title>Molecular identification of potexvirus in pitaya coming from Taiwan, China.</title>
        <authorList>
            <person name="Liao F.R."/>
            <person name="Chen H.Y."/>
            <person name="Lin S.M."/>
            <person name="Chen Q."/>
        </authorList>
    </citation>
    <scope>NUCLEOTIDE SEQUENCE</scope>
    <source>
        <strain evidence="2">TW-456Y-4</strain>
    </source>
</reference>
<protein>
    <submittedName>
        <fullName evidence="2">Triple gene block protein 2</fullName>
    </submittedName>
</protein>
<proteinExistence type="predicted"/>
<dbReference type="InterPro" id="IPR001896">
    <property type="entry name" value="Plant_vir_prot"/>
</dbReference>
<gene>
    <name evidence="2" type="primary">TGB2</name>
</gene>
<keyword evidence="1" id="KW-0812">Transmembrane</keyword>
<keyword evidence="1" id="KW-1133">Transmembrane helix</keyword>
<evidence type="ECO:0000313" key="2">
    <source>
        <dbReference type="EMBL" id="AKK31134.1"/>
    </source>
</evidence>
<name>A0A1C8CHT8_9VIRU</name>
<sequence length="113" mass="12227">MSGAPLRLTPPPDYTKTLLPLTVGLGLTLVIFSLTRSTLPTVGDSSHSLPHGGWYRDGTKLVYYHKPQSPGTSWTPILLVLGLSAAIYVSHLFSTRSCARHCPHYGAKHTESA</sequence>
<feature type="transmembrane region" description="Helical" evidence="1">
    <location>
        <begin position="17"/>
        <end position="35"/>
    </location>
</feature>
<accession>A0A1C8CHT8</accession>